<gene>
    <name evidence="1" type="ORF">NB231_06646</name>
</gene>
<evidence type="ECO:0000313" key="2">
    <source>
        <dbReference type="Proteomes" id="UP000003374"/>
    </source>
</evidence>
<dbReference type="HOGENOM" id="CLU_2789704_0_0_6"/>
<reference evidence="1 2" key="1">
    <citation type="submission" date="2006-02" db="EMBL/GenBank/DDBJ databases">
        <authorList>
            <person name="Waterbury J."/>
            <person name="Ferriera S."/>
            <person name="Johnson J."/>
            <person name="Kravitz S."/>
            <person name="Halpern A."/>
            <person name="Remington K."/>
            <person name="Beeson K."/>
            <person name="Tran B."/>
            <person name="Rogers Y.-H."/>
            <person name="Friedman R."/>
            <person name="Venter J.C."/>
        </authorList>
    </citation>
    <scope>NUCLEOTIDE SEQUENCE [LARGE SCALE GENOMIC DNA]</scope>
    <source>
        <strain evidence="1 2">Nb-231</strain>
    </source>
</reference>
<dbReference type="eggNOG" id="COG2801">
    <property type="taxonomic scope" value="Bacteria"/>
</dbReference>
<dbReference type="InterPro" id="IPR012337">
    <property type="entry name" value="RNaseH-like_sf"/>
</dbReference>
<dbReference type="Proteomes" id="UP000003374">
    <property type="component" value="Unassembled WGS sequence"/>
</dbReference>
<dbReference type="EMBL" id="AAOF01000005">
    <property type="protein sequence ID" value="EAR22046.1"/>
    <property type="molecule type" value="Genomic_DNA"/>
</dbReference>
<dbReference type="SUPFAM" id="SSF53098">
    <property type="entry name" value="Ribonuclease H-like"/>
    <property type="match status" value="1"/>
</dbReference>
<dbReference type="InterPro" id="IPR036397">
    <property type="entry name" value="RNaseH_sf"/>
</dbReference>
<accession>A4BR46</accession>
<sequence length="68" mass="7910">MAIDRATRWVYVCSYANQSQTSSTDFLRRLHTAAPMRIEKLLTDNGSQFTDRFTAQDRKPTGEHVFDR</sequence>
<keyword evidence="2" id="KW-1185">Reference proteome</keyword>
<dbReference type="Gene3D" id="3.30.420.10">
    <property type="entry name" value="Ribonuclease H-like superfamily/Ribonuclease H"/>
    <property type="match status" value="1"/>
</dbReference>
<proteinExistence type="predicted"/>
<protein>
    <submittedName>
        <fullName evidence="1">Putative transcriptional regulator, Fis family protein</fullName>
    </submittedName>
</protein>
<evidence type="ECO:0000313" key="1">
    <source>
        <dbReference type="EMBL" id="EAR22046.1"/>
    </source>
</evidence>
<organism evidence="1 2">
    <name type="scientific">Nitrococcus mobilis Nb-231</name>
    <dbReference type="NCBI Taxonomy" id="314278"/>
    <lineage>
        <taxon>Bacteria</taxon>
        <taxon>Pseudomonadati</taxon>
        <taxon>Pseudomonadota</taxon>
        <taxon>Gammaproteobacteria</taxon>
        <taxon>Chromatiales</taxon>
        <taxon>Ectothiorhodospiraceae</taxon>
        <taxon>Nitrococcus</taxon>
    </lineage>
</organism>
<comment type="caution">
    <text evidence="1">The sequence shown here is derived from an EMBL/GenBank/DDBJ whole genome shotgun (WGS) entry which is preliminary data.</text>
</comment>
<dbReference type="GO" id="GO:0003676">
    <property type="term" value="F:nucleic acid binding"/>
    <property type="evidence" value="ECO:0007669"/>
    <property type="project" value="InterPro"/>
</dbReference>
<name>A4BR46_9GAMM</name>
<dbReference type="STRING" id="314278.NB231_06646"/>
<dbReference type="AlphaFoldDB" id="A4BR46"/>